<dbReference type="EMBL" id="CP091511">
    <property type="protein sequence ID" value="UOO88502.1"/>
    <property type="molecule type" value="Genomic_DNA"/>
</dbReference>
<keyword evidence="4" id="KW-1185">Reference proteome</keyword>
<accession>A0ABY4DYW2</accession>
<name>A0ABY4DYW2_9NEIS</name>
<dbReference type="PROSITE" id="PS51257">
    <property type="entry name" value="PROKAR_LIPOPROTEIN"/>
    <property type="match status" value="1"/>
</dbReference>
<reference evidence="3 4" key="1">
    <citation type="journal article" date="2022" name="Res Sq">
        <title>Evolution of multicellular longitudinally dividing oral cavity symbionts (Neisseriaceae).</title>
        <authorList>
            <person name="Nyongesa S."/>
            <person name="Weber P."/>
            <person name="Bernet E."/>
            <person name="Pullido F."/>
            <person name="Nieckarz M."/>
            <person name="Delaby M."/>
            <person name="Nieves C."/>
            <person name="Viehboeck T."/>
            <person name="Krause N."/>
            <person name="Rivera-Millot A."/>
            <person name="Nakamura A."/>
            <person name="Vischer N."/>
            <person name="VanNieuwenhze M."/>
            <person name="Brun Y."/>
            <person name="Cava F."/>
            <person name="Bulgheresi S."/>
            <person name="Veyrier F."/>
        </authorList>
    </citation>
    <scope>NUCLEOTIDE SEQUENCE [LARGE SCALE GENOMIC DNA]</scope>
    <source>
        <strain evidence="3 4">SN4</strain>
    </source>
</reference>
<proteinExistence type="predicted"/>
<gene>
    <name evidence="3" type="ORF">LVJ82_13645</name>
</gene>
<feature type="chain" id="PRO_5046407219" evidence="2">
    <location>
        <begin position="21"/>
        <end position="106"/>
    </location>
</feature>
<dbReference type="RefSeq" id="WP_058357813.1">
    <property type="nucleotide sequence ID" value="NZ_CABKVG010000010.1"/>
</dbReference>
<sequence length="106" mass="11123">MKAKLLMSAAALWLSACVVAPYNQPNMAAGAVLGGATGALITHDARGAIGGALIGGALGSLVDNNRGYYGGNGYYGGYQQSYRPTYGRPSYGYGYGPRNDYRGYRR</sequence>
<feature type="compositionally biased region" description="Low complexity" evidence="1">
    <location>
        <begin position="82"/>
        <end position="98"/>
    </location>
</feature>
<evidence type="ECO:0000313" key="3">
    <source>
        <dbReference type="EMBL" id="UOO88502.1"/>
    </source>
</evidence>
<dbReference type="Proteomes" id="UP000832011">
    <property type="component" value="Chromosome"/>
</dbReference>
<evidence type="ECO:0000313" key="4">
    <source>
        <dbReference type="Proteomes" id="UP000832011"/>
    </source>
</evidence>
<feature type="signal peptide" evidence="2">
    <location>
        <begin position="1"/>
        <end position="20"/>
    </location>
</feature>
<evidence type="ECO:0000256" key="1">
    <source>
        <dbReference type="SAM" id="MobiDB-lite"/>
    </source>
</evidence>
<keyword evidence="2" id="KW-0732">Signal</keyword>
<feature type="region of interest" description="Disordered" evidence="1">
    <location>
        <begin position="77"/>
        <end position="106"/>
    </location>
</feature>
<protein>
    <submittedName>
        <fullName evidence="3">Glycine zipper domain-containing protein</fullName>
    </submittedName>
</protein>
<organism evidence="3 4">
    <name type="scientific">Vitreoscilla massiliensis</name>
    <dbReference type="NCBI Taxonomy" id="1689272"/>
    <lineage>
        <taxon>Bacteria</taxon>
        <taxon>Pseudomonadati</taxon>
        <taxon>Pseudomonadota</taxon>
        <taxon>Betaproteobacteria</taxon>
        <taxon>Neisseriales</taxon>
        <taxon>Neisseriaceae</taxon>
        <taxon>Vitreoscilla</taxon>
    </lineage>
</organism>
<evidence type="ECO:0000256" key="2">
    <source>
        <dbReference type="SAM" id="SignalP"/>
    </source>
</evidence>